<dbReference type="Proteomes" id="UP000324738">
    <property type="component" value="Unassembled WGS sequence"/>
</dbReference>
<dbReference type="PANTHER" id="PTHR42894:SF1">
    <property type="entry name" value="N-(5'-PHOSPHORIBOSYL)ANTHRANILATE ISOMERASE"/>
    <property type="match status" value="1"/>
</dbReference>
<keyword evidence="7 9" id="KW-0057">Aromatic amino acid biosynthesis</keyword>
<dbReference type="HAMAP" id="MF_00135">
    <property type="entry name" value="PRAI"/>
    <property type="match status" value="1"/>
</dbReference>
<dbReference type="RefSeq" id="WP_149301447.1">
    <property type="nucleotide sequence ID" value="NZ_VTWH01000005.1"/>
</dbReference>
<dbReference type="GO" id="GO:0000162">
    <property type="term" value="P:L-tryptophan biosynthetic process"/>
    <property type="evidence" value="ECO:0007669"/>
    <property type="project" value="UniProtKB-UniRule"/>
</dbReference>
<dbReference type="Pfam" id="PF00697">
    <property type="entry name" value="PRAI"/>
    <property type="match status" value="1"/>
</dbReference>
<protein>
    <recommendedName>
        <fullName evidence="4 9">N-(5'-phosphoribosyl)anthranilate isomerase</fullName>
        <shortName evidence="9">PRAI</shortName>
        <ecNumber evidence="3 9">5.3.1.24</ecNumber>
    </recommendedName>
</protein>
<comment type="similarity">
    <text evidence="9">Belongs to the TrpF family.</text>
</comment>
<gene>
    <name evidence="9" type="primary">trpF</name>
    <name evidence="11" type="ORF">FPY71_16550</name>
</gene>
<dbReference type="AlphaFoldDB" id="A0A5B0DPW8"/>
<evidence type="ECO:0000256" key="9">
    <source>
        <dbReference type="HAMAP-Rule" id="MF_00135"/>
    </source>
</evidence>
<keyword evidence="8 9" id="KW-0413">Isomerase</keyword>
<evidence type="ECO:0000259" key="10">
    <source>
        <dbReference type="Pfam" id="PF00697"/>
    </source>
</evidence>
<evidence type="ECO:0000256" key="8">
    <source>
        <dbReference type="ARBA" id="ARBA00023235"/>
    </source>
</evidence>
<dbReference type="InterPro" id="IPR011060">
    <property type="entry name" value="RibuloseP-bd_barrel"/>
</dbReference>
<evidence type="ECO:0000256" key="6">
    <source>
        <dbReference type="ARBA" id="ARBA00022822"/>
    </source>
</evidence>
<keyword evidence="5 9" id="KW-0028">Amino-acid biosynthesis</keyword>
<dbReference type="PANTHER" id="PTHR42894">
    <property type="entry name" value="N-(5'-PHOSPHORIBOSYL)ANTHRANILATE ISOMERASE"/>
    <property type="match status" value="1"/>
</dbReference>
<name>A0A5B0DPW8_9HYPH</name>
<evidence type="ECO:0000256" key="5">
    <source>
        <dbReference type="ARBA" id="ARBA00022605"/>
    </source>
</evidence>
<organism evidence="11 12">
    <name type="scientific">Aureimonas fodinaquatilis</name>
    <dbReference type="NCBI Taxonomy" id="2565783"/>
    <lineage>
        <taxon>Bacteria</taxon>
        <taxon>Pseudomonadati</taxon>
        <taxon>Pseudomonadota</taxon>
        <taxon>Alphaproteobacteria</taxon>
        <taxon>Hyphomicrobiales</taxon>
        <taxon>Aurantimonadaceae</taxon>
        <taxon>Aureimonas</taxon>
    </lineage>
</organism>
<evidence type="ECO:0000313" key="11">
    <source>
        <dbReference type="EMBL" id="KAA0968498.1"/>
    </source>
</evidence>
<comment type="pathway">
    <text evidence="2 9">Amino-acid biosynthesis; L-tryptophan biosynthesis; L-tryptophan from chorismate: step 3/5.</text>
</comment>
<dbReference type="Gene3D" id="3.20.20.70">
    <property type="entry name" value="Aldolase class I"/>
    <property type="match status" value="1"/>
</dbReference>
<dbReference type="NCBIfam" id="NF002295">
    <property type="entry name" value="PRK01222.1-1"/>
    <property type="match status" value="1"/>
</dbReference>
<comment type="catalytic activity">
    <reaction evidence="1 9">
        <text>N-(5-phospho-beta-D-ribosyl)anthranilate = 1-(2-carboxyphenylamino)-1-deoxy-D-ribulose 5-phosphate</text>
        <dbReference type="Rhea" id="RHEA:21540"/>
        <dbReference type="ChEBI" id="CHEBI:18277"/>
        <dbReference type="ChEBI" id="CHEBI:58613"/>
        <dbReference type="EC" id="5.3.1.24"/>
    </reaction>
</comment>
<evidence type="ECO:0000256" key="4">
    <source>
        <dbReference type="ARBA" id="ARBA00022272"/>
    </source>
</evidence>
<feature type="domain" description="N-(5'phosphoribosyl) anthranilate isomerase (PRAI)" evidence="10">
    <location>
        <begin position="6"/>
        <end position="209"/>
    </location>
</feature>
<evidence type="ECO:0000256" key="2">
    <source>
        <dbReference type="ARBA" id="ARBA00004664"/>
    </source>
</evidence>
<evidence type="ECO:0000256" key="1">
    <source>
        <dbReference type="ARBA" id="ARBA00001164"/>
    </source>
</evidence>
<proteinExistence type="inferred from homology"/>
<accession>A0A5B0DPW8</accession>
<reference evidence="11 12" key="1">
    <citation type="submission" date="2019-08" db="EMBL/GenBank/DDBJ databases">
        <title>Aureimonas fodiniaquatilis sp. nov., isolated from a coal mine wastewater.</title>
        <authorList>
            <person name="Kim W."/>
        </authorList>
    </citation>
    <scope>NUCLEOTIDE SEQUENCE [LARGE SCALE GENOMIC DNA]</scope>
    <source>
        <strain evidence="11 12">CAU 1482</strain>
    </source>
</reference>
<evidence type="ECO:0000313" key="12">
    <source>
        <dbReference type="Proteomes" id="UP000324738"/>
    </source>
</evidence>
<evidence type="ECO:0000256" key="7">
    <source>
        <dbReference type="ARBA" id="ARBA00023141"/>
    </source>
</evidence>
<dbReference type="OrthoDB" id="9796196at2"/>
<evidence type="ECO:0000256" key="3">
    <source>
        <dbReference type="ARBA" id="ARBA00012572"/>
    </source>
</evidence>
<sequence length="224" mass="23766">MRHPHVKICGLKSREMIDTVLSCGGKEVGFVHFAPSPRHLAIDDMAMLAAYVGGRAQVTIVTVDADDATLSAIAAKVRPDTLQLHGHESVERTAEVAAMTGLPVMKALAIGSAEDLQEVAKYQTVADRLLLDARPPKNALLPGGNGVAFDWSILTGLDPKIDYMLSGGINANNIARALQTISPYGLDVSSGVESEPGVKDAGLINGFFSAFEEAMHSMEQKRAS</sequence>
<dbReference type="InterPro" id="IPR001240">
    <property type="entry name" value="PRAI_dom"/>
</dbReference>
<comment type="caution">
    <text evidence="11">The sequence shown here is derived from an EMBL/GenBank/DDBJ whole genome shotgun (WGS) entry which is preliminary data.</text>
</comment>
<dbReference type="EC" id="5.3.1.24" evidence="3 9"/>
<dbReference type="InterPro" id="IPR013785">
    <property type="entry name" value="Aldolase_TIM"/>
</dbReference>
<dbReference type="GO" id="GO:0004640">
    <property type="term" value="F:phosphoribosylanthranilate isomerase activity"/>
    <property type="evidence" value="ECO:0007669"/>
    <property type="project" value="UniProtKB-UniRule"/>
</dbReference>
<keyword evidence="6 9" id="KW-0822">Tryptophan biosynthesis</keyword>
<dbReference type="CDD" id="cd00405">
    <property type="entry name" value="PRAI"/>
    <property type="match status" value="1"/>
</dbReference>
<dbReference type="SUPFAM" id="SSF51366">
    <property type="entry name" value="Ribulose-phoshate binding barrel"/>
    <property type="match status" value="1"/>
</dbReference>
<dbReference type="EMBL" id="VTWH01000005">
    <property type="protein sequence ID" value="KAA0968498.1"/>
    <property type="molecule type" value="Genomic_DNA"/>
</dbReference>
<dbReference type="UniPathway" id="UPA00035">
    <property type="reaction ID" value="UER00042"/>
</dbReference>
<keyword evidence="12" id="KW-1185">Reference proteome</keyword>
<dbReference type="InterPro" id="IPR044643">
    <property type="entry name" value="TrpF_fam"/>
</dbReference>